<keyword evidence="6" id="KW-1185">Reference proteome</keyword>
<dbReference type="Pfam" id="PF02126">
    <property type="entry name" value="PTE"/>
    <property type="match status" value="1"/>
</dbReference>
<comment type="similarity">
    <text evidence="4">Belongs to the metallo-dependent hydrolases superfamily. Phosphotriesterase family.</text>
</comment>
<evidence type="ECO:0000256" key="4">
    <source>
        <dbReference type="PROSITE-ProRule" id="PRU00679"/>
    </source>
</evidence>
<dbReference type="InterPro" id="IPR032466">
    <property type="entry name" value="Metal_Hydrolase"/>
</dbReference>
<dbReference type="GO" id="GO:0008270">
    <property type="term" value="F:zinc ion binding"/>
    <property type="evidence" value="ECO:0007669"/>
    <property type="project" value="InterPro"/>
</dbReference>
<dbReference type="EMBL" id="CASHTH010002507">
    <property type="protein sequence ID" value="CAI8030942.1"/>
    <property type="molecule type" value="Genomic_DNA"/>
</dbReference>
<dbReference type="Gene3D" id="3.20.20.140">
    <property type="entry name" value="Metal-dependent hydrolases"/>
    <property type="match status" value="1"/>
</dbReference>
<dbReference type="EMBL" id="CASHTH010002507">
    <property type="protein sequence ID" value="CAI8030939.1"/>
    <property type="molecule type" value="Genomic_DNA"/>
</dbReference>
<sequence>MMEDVKGKVLTVLGPMEPGQLGVTLPHEHLLLDFTDATMDPGYCRADELAMLKLEMQNLGKIRQFPYSVRENLTIDNVDQTTKELKLFKAAGGSTIVDVTSIGIRRSTEHLPRISKESGVNIIVGTSYYVDAFVPPDAKLLSVQELCDVMVREVSEGVEGTGVRCGVIGEVGVSYPMTDFEKRSLQASAKAQQITGAPLIIHPGRDQESPSAILDVLEGAGADLSRTVMSHLDRTVFSEEALLTLARRGCYLEYNLFGIETSHYQYSKEVTMPSDAQRVQWVKKLVEAGFSHKVMLSHDIHTKHRLVAYGGHGYGHLLENVVPKMKDRGISEDIISSMITDNPQQWLTFV</sequence>
<feature type="binding site" evidence="3">
    <location>
        <position position="29"/>
    </location>
    <ligand>
        <name>a divalent metal cation</name>
        <dbReference type="ChEBI" id="CHEBI:60240"/>
        <label>1</label>
    </ligand>
</feature>
<feature type="binding site" evidence="3">
    <location>
        <position position="170"/>
    </location>
    <ligand>
        <name>a divalent metal cation</name>
        <dbReference type="ChEBI" id="CHEBI:60240"/>
        <label>1</label>
    </ligand>
</feature>
<dbReference type="PIRSF" id="PIRSF016839">
    <property type="entry name" value="PhP"/>
    <property type="match status" value="1"/>
</dbReference>
<dbReference type="PANTHER" id="PTHR10819">
    <property type="entry name" value="PHOSPHOTRIESTERASE-RELATED"/>
    <property type="match status" value="1"/>
</dbReference>
<keyword evidence="2" id="KW-0378">Hydrolase</keyword>
<feature type="binding site" evidence="3">
    <location>
        <position position="299"/>
    </location>
    <ligand>
        <name>a divalent metal cation</name>
        <dbReference type="ChEBI" id="CHEBI:60240"/>
        <label>1</label>
    </ligand>
</feature>
<feature type="binding site" evidence="3">
    <location>
        <position position="170"/>
    </location>
    <ligand>
        <name>a divalent metal cation</name>
        <dbReference type="ChEBI" id="CHEBI:60240"/>
        <label>2</label>
    </ligand>
</feature>
<evidence type="ECO:0000313" key="5">
    <source>
        <dbReference type="EMBL" id="CAI8030939.1"/>
    </source>
</evidence>
<feature type="binding site" evidence="3">
    <location>
        <position position="202"/>
    </location>
    <ligand>
        <name>a divalent metal cation</name>
        <dbReference type="ChEBI" id="CHEBI:60240"/>
        <label>2</label>
    </ligand>
</feature>
<evidence type="ECO:0000256" key="1">
    <source>
        <dbReference type="ARBA" id="ARBA00022723"/>
    </source>
</evidence>
<dbReference type="PANTHER" id="PTHR10819:SF3">
    <property type="entry name" value="PHOSPHOTRIESTERASE-RELATED PROTEIN"/>
    <property type="match status" value="1"/>
</dbReference>
<dbReference type="AlphaFoldDB" id="A0AA35WSA7"/>
<reference evidence="5" key="1">
    <citation type="submission" date="2023-03" db="EMBL/GenBank/DDBJ databases">
        <authorList>
            <person name="Steffen K."/>
            <person name="Cardenas P."/>
        </authorList>
    </citation>
    <scope>NUCLEOTIDE SEQUENCE</scope>
</reference>
<feature type="binding site" evidence="3">
    <location>
        <position position="27"/>
    </location>
    <ligand>
        <name>a divalent metal cation</name>
        <dbReference type="ChEBI" id="CHEBI:60240"/>
        <label>1</label>
    </ligand>
</feature>
<evidence type="ECO:0000313" key="6">
    <source>
        <dbReference type="Proteomes" id="UP001174909"/>
    </source>
</evidence>
<evidence type="ECO:0000256" key="3">
    <source>
        <dbReference type="PIRSR" id="PIRSR601559-52"/>
    </source>
</evidence>
<comment type="caution">
    <text evidence="4">Lacks conserved residue(s) required for the propagation of feature annotation.</text>
</comment>
<name>A0AA35WSA7_GEOBA</name>
<comment type="cofactor">
    <cofactor evidence="3">
        <name>a divalent metal cation</name>
        <dbReference type="ChEBI" id="CHEBI:60240"/>
    </cofactor>
    <text evidence="3">Binds 2 divalent metal cations per subunit.</text>
</comment>
<accession>A0AA35WSA7</accession>
<feature type="binding site" evidence="3">
    <location>
        <position position="231"/>
    </location>
    <ligand>
        <name>a divalent metal cation</name>
        <dbReference type="ChEBI" id="CHEBI:60240"/>
        <label>2</label>
    </ligand>
</feature>
<dbReference type="SUPFAM" id="SSF51556">
    <property type="entry name" value="Metallo-dependent hydrolases"/>
    <property type="match status" value="1"/>
</dbReference>
<dbReference type="PROSITE" id="PS51347">
    <property type="entry name" value="PHOSPHOTRIESTERASE_2"/>
    <property type="match status" value="1"/>
</dbReference>
<dbReference type="InterPro" id="IPR017947">
    <property type="entry name" value="AryldialkylPase_Zn-BS"/>
</dbReference>
<keyword evidence="1 3" id="KW-0479">Metal-binding</keyword>
<protein>
    <submittedName>
        <fullName evidence="5">Phosphotriesterase-related protein</fullName>
    </submittedName>
</protein>
<gene>
    <name evidence="5" type="ORF">GBAR_LOCUS17560</name>
</gene>
<dbReference type="InterPro" id="IPR001559">
    <property type="entry name" value="Phosphotriesterase"/>
</dbReference>
<evidence type="ECO:0000256" key="2">
    <source>
        <dbReference type="ARBA" id="ARBA00022801"/>
    </source>
</evidence>
<dbReference type="PROSITE" id="PS01322">
    <property type="entry name" value="PHOSPHOTRIESTERASE_1"/>
    <property type="match status" value="1"/>
</dbReference>
<comment type="caution">
    <text evidence="5">The sequence shown here is derived from an EMBL/GenBank/DDBJ whole genome shotgun (WGS) entry which is preliminary data.</text>
</comment>
<dbReference type="Proteomes" id="UP001174909">
    <property type="component" value="Unassembled WGS sequence"/>
</dbReference>
<organism evidence="5 6">
    <name type="scientific">Geodia barretti</name>
    <name type="common">Barrett's horny sponge</name>
    <dbReference type="NCBI Taxonomy" id="519541"/>
    <lineage>
        <taxon>Eukaryota</taxon>
        <taxon>Metazoa</taxon>
        <taxon>Porifera</taxon>
        <taxon>Demospongiae</taxon>
        <taxon>Heteroscleromorpha</taxon>
        <taxon>Tetractinellida</taxon>
        <taxon>Astrophorina</taxon>
        <taxon>Geodiidae</taxon>
        <taxon>Geodia</taxon>
    </lineage>
</organism>
<proteinExistence type="inferred from homology"/>
<dbReference type="GO" id="GO:0016788">
    <property type="term" value="F:hydrolase activity, acting on ester bonds"/>
    <property type="evidence" value="ECO:0007669"/>
    <property type="project" value="InterPro"/>
</dbReference>